<accession>A0AAQ3UWK6</accession>
<feature type="domain" description="NADP-dependent oxidoreductase" evidence="5">
    <location>
        <begin position="645"/>
        <end position="910"/>
    </location>
</feature>
<dbReference type="FunFam" id="3.20.20.100:FF:000013">
    <property type="entry name" value="NADPH-dependent codeinone reductase 1-1"/>
    <property type="match status" value="1"/>
</dbReference>
<dbReference type="PROSITE" id="PS00062">
    <property type="entry name" value="ALDOKETO_REDUCTASE_2"/>
    <property type="match status" value="4"/>
</dbReference>
<feature type="domain" description="NADP-dependent oxidoreductase" evidence="5">
    <location>
        <begin position="931"/>
        <end position="1188"/>
    </location>
</feature>
<feature type="domain" description="NADP-dependent oxidoreductase" evidence="5">
    <location>
        <begin position="17"/>
        <end position="282"/>
    </location>
</feature>
<evidence type="ECO:0000256" key="3">
    <source>
        <dbReference type="ARBA" id="ARBA00022990"/>
    </source>
</evidence>
<gene>
    <name evidence="6" type="ORF">U9M48_044220</name>
</gene>
<dbReference type="SUPFAM" id="SSF51430">
    <property type="entry name" value="NAD(P)-linked oxidoreductase"/>
    <property type="match status" value="4"/>
</dbReference>
<dbReference type="InterPro" id="IPR044498">
    <property type="entry name" value="AKR4C"/>
</dbReference>
<evidence type="ECO:0000313" key="7">
    <source>
        <dbReference type="Proteomes" id="UP001341281"/>
    </source>
</evidence>
<evidence type="ECO:0000313" key="6">
    <source>
        <dbReference type="EMBL" id="WVZ98843.1"/>
    </source>
</evidence>
<dbReference type="Pfam" id="PF00248">
    <property type="entry name" value="Aldo_ket_red"/>
    <property type="match status" value="4"/>
</dbReference>
<dbReference type="CDD" id="cd19125">
    <property type="entry name" value="AKR_AKR4C1-15"/>
    <property type="match status" value="3"/>
</dbReference>
<comment type="similarity">
    <text evidence="1">Belongs to the aldo/keto reductase family.</text>
</comment>
<dbReference type="EMBL" id="CP144754">
    <property type="protein sequence ID" value="WVZ98843.1"/>
    <property type="molecule type" value="Genomic_DNA"/>
</dbReference>
<evidence type="ECO:0000259" key="5">
    <source>
        <dbReference type="Pfam" id="PF00248"/>
    </source>
</evidence>
<proteinExistence type="inferred from homology"/>
<evidence type="ECO:0000256" key="1">
    <source>
        <dbReference type="ARBA" id="ARBA00007905"/>
    </source>
</evidence>
<evidence type="ECO:0000256" key="4">
    <source>
        <dbReference type="ARBA" id="ARBA00023002"/>
    </source>
</evidence>
<name>A0AAQ3UWK6_PASNO</name>
<keyword evidence="4" id="KW-0560">Oxidoreductase</keyword>
<dbReference type="Gene3D" id="3.20.20.100">
    <property type="entry name" value="NADP-dependent oxidoreductase domain"/>
    <property type="match status" value="4"/>
</dbReference>
<keyword evidence="2" id="KW-0521">NADP</keyword>
<dbReference type="PANTHER" id="PTHR11732">
    <property type="entry name" value="ALDO/KETO REDUCTASE"/>
    <property type="match status" value="1"/>
</dbReference>
<evidence type="ECO:0000256" key="2">
    <source>
        <dbReference type="ARBA" id="ARBA00022857"/>
    </source>
</evidence>
<keyword evidence="7" id="KW-1185">Reference proteome</keyword>
<dbReference type="Proteomes" id="UP001341281">
    <property type="component" value="Chromosome 10"/>
</dbReference>
<dbReference type="PROSITE" id="PS00063">
    <property type="entry name" value="ALDOKETO_REDUCTASE_3"/>
    <property type="match status" value="4"/>
</dbReference>
<dbReference type="InterPro" id="IPR020471">
    <property type="entry name" value="AKR"/>
</dbReference>
<dbReference type="PRINTS" id="PR00069">
    <property type="entry name" value="ALDKETRDTASE"/>
</dbReference>
<dbReference type="InterPro" id="IPR036812">
    <property type="entry name" value="NAD(P)_OxRdtase_dom_sf"/>
</dbReference>
<dbReference type="FunFam" id="3.20.20.100:FF:000010">
    <property type="entry name" value="NADPH-dependent aldo-keto reductase, chloroplastic"/>
    <property type="match status" value="3"/>
</dbReference>
<dbReference type="GO" id="GO:0016491">
    <property type="term" value="F:oxidoreductase activity"/>
    <property type="evidence" value="ECO:0007669"/>
    <property type="project" value="UniProtKB-KW"/>
</dbReference>
<reference evidence="6 7" key="1">
    <citation type="submission" date="2024-02" db="EMBL/GenBank/DDBJ databases">
        <title>High-quality chromosome-scale genome assembly of Pensacola bahiagrass (Paspalum notatum Flugge var. saurae).</title>
        <authorList>
            <person name="Vega J.M."/>
            <person name="Podio M."/>
            <person name="Orjuela J."/>
            <person name="Siena L.A."/>
            <person name="Pessino S.C."/>
            <person name="Combes M.C."/>
            <person name="Mariac C."/>
            <person name="Albertini E."/>
            <person name="Pupilli F."/>
            <person name="Ortiz J.P.A."/>
            <person name="Leblanc O."/>
        </authorList>
    </citation>
    <scope>NUCLEOTIDE SEQUENCE [LARGE SCALE GENOMIC DNA]</scope>
    <source>
        <strain evidence="6">R1</strain>
        <tissue evidence="6">Leaf</tissue>
    </source>
</reference>
<dbReference type="PROSITE" id="PS00798">
    <property type="entry name" value="ALDOKETO_REDUCTASE_1"/>
    <property type="match status" value="4"/>
</dbReference>
<protein>
    <recommendedName>
        <fullName evidence="5">NADP-dependent oxidoreductase domain-containing protein</fullName>
    </recommendedName>
</protein>
<sequence>MASYFVLNTGAKIPSVGLGTWQADPGVVGDAIYAAVKAGYRHIDCAQLYNNEKQVGLGLKKLLDEGIVKREDLFITSKLWNTNHAPEDVPVALDGTLKDLQTDYVDLYLIHWPLRMKKGVGFDPHSVIPSDIPATWGAMEKLYDAGKARAIGVSNFSSKKLADLLAVARVPPAVDQVECHPVWQQRKLRAFCESKGIHLSGYSPLGSPGTMMVKPGAVLEHPAVVSAAEKLGKTPAHVALRWGIQMGHSVLPKSVNEERIRANLDVYDWSIPDDILAMLAEIEQARAVDSRQLFCAPGRRIKIHRRVMGWQELNDDIRVVLGASKMAGSFVLNTGASMPSVGLGTWHAAPGLVGDAVCTAVKVGYRHLDCAPSYGNEKEVGMALNRLFQDGVVKREDLFITSKLWYSNNAPQYVPEAIQTTLDDLQLEYLDLYLIHGPIRLKKGTAPISENSLPCDIPATWAAMEKLHDAGMARAIGVSNFSCRKMEALLAVARVPPAVNQVECHPGWRQARLRELCRSAGVHLSAYSPLGSPAAAGADAPSVLGHPVVASIAGRLQRTRAQVALRWGLQVGQSVLPKSTDEARIRENLDIFGWSIPEALMAEFSEIEQAAEFGVNPVNGYKTLEDLWDESFLLNTGARIPSVGLGVWQIQPDAVSNAIYAAVKAGYRHLDCAPAYGNEKEVGHALKKLFADGVVKREDMFITSKLWSTNHAPEDVPEGIDNTLQDLQLDYLDLYLIHGPMRIKKGASTMSPENFIPTDIPATWGAMEKLYGSGKARAIGVSNFSCKKLEDLFAIARVPPAVNQVECHPVWQQDKLRKLCQPKGVHLSAFSPLGSPGSPGVNGPSVLNNPIVVSVAEKLQKTPAQVALRWGIQMGQSVLPKSANEARIKENISILGWSIPEDLMAKFSEIKQASQMAESFLLNTGARIPSLGLGTWQIEQGAVTDAIYAAVKAGYRHIDSAVAYRNQKEVGLALKKLFEDGVVKREDLYHEFYRPGNHAPEDVQEDIVNSLEDLQLDYLDLYLIHGPIRIKKGTMFIPENLIPTDIPATWGAMEKLYYSGKARAIGVSNFSSKKLEDLLAVAHVPPAVNQVECHPVWQQDKLRKLCHSTGVHLSAYSPLGSPGSPGYSGPSILSNPIVISIAEELQKTPAQVALRWGLQMGQSVLPKSANETRIKENFDIFDWLLKIEFAIHPQSGYNTLEDLWDGEVDTGNKRTEPEDHSDFMRCFS</sequence>
<dbReference type="AlphaFoldDB" id="A0AAQ3UWK6"/>
<dbReference type="InterPro" id="IPR023210">
    <property type="entry name" value="NADP_OxRdtase_dom"/>
</dbReference>
<dbReference type="InterPro" id="IPR018170">
    <property type="entry name" value="Aldo/ket_reductase_CS"/>
</dbReference>
<feature type="domain" description="NADP-dependent oxidoreductase" evidence="5">
    <location>
        <begin position="342"/>
        <end position="607"/>
    </location>
</feature>
<keyword evidence="3" id="KW-0007">Acetylation</keyword>
<organism evidence="6 7">
    <name type="scientific">Paspalum notatum var. saurae</name>
    <dbReference type="NCBI Taxonomy" id="547442"/>
    <lineage>
        <taxon>Eukaryota</taxon>
        <taxon>Viridiplantae</taxon>
        <taxon>Streptophyta</taxon>
        <taxon>Embryophyta</taxon>
        <taxon>Tracheophyta</taxon>
        <taxon>Spermatophyta</taxon>
        <taxon>Magnoliopsida</taxon>
        <taxon>Liliopsida</taxon>
        <taxon>Poales</taxon>
        <taxon>Poaceae</taxon>
        <taxon>PACMAD clade</taxon>
        <taxon>Panicoideae</taxon>
        <taxon>Andropogonodae</taxon>
        <taxon>Paspaleae</taxon>
        <taxon>Paspalinae</taxon>
        <taxon>Paspalum</taxon>
    </lineage>
</organism>